<gene>
    <name evidence="1" type="ORF">F383_22885</name>
</gene>
<reference evidence="2" key="1">
    <citation type="submission" date="2014-09" db="EMBL/GenBank/DDBJ databases">
        <authorList>
            <person name="Mudge J."/>
            <person name="Ramaraj T."/>
            <person name="Lindquist I.E."/>
            <person name="Bharti A.K."/>
            <person name="Sundararajan A."/>
            <person name="Cameron C.T."/>
            <person name="Woodward J.E."/>
            <person name="May G.D."/>
            <person name="Brubaker C."/>
            <person name="Broadhvest J."/>
            <person name="Wilkins T.A."/>
        </authorList>
    </citation>
    <scope>NUCLEOTIDE SEQUENCE</scope>
    <source>
        <strain evidence="2">cv. AKA8401</strain>
    </source>
</reference>
<protein>
    <submittedName>
        <fullName evidence="1">FYVE and coiled-coil domain-containing 1</fullName>
    </submittedName>
</protein>
<name>A0A0B0NTH6_GOSAR</name>
<evidence type="ECO:0000313" key="1">
    <source>
        <dbReference type="EMBL" id="KHG15962.1"/>
    </source>
</evidence>
<dbReference type="EMBL" id="KN405002">
    <property type="protein sequence ID" value="KHG15962.1"/>
    <property type="molecule type" value="Genomic_DNA"/>
</dbReference>
<organism evidence="1 2">
    <name type="scientific">Gossypium arboreum</name>
    <name type="common">Tree cotton</name>
    <name type="synonym">Gossypium nanking</name>
    <dbReference type="NCBI Taxonomy" id="29729"/>
    <lineage>
        <taxon>Eukaryota</taxon>
        <taxon>Viridiplantae</taxon>
        <taxon>Streptophyta</taxon>
        <taxon>Embryophyta</taxon>
        <taxon>Tracheophyta</taxon>
        <taxon>Spermatophyta</taxon>
        <taxon>Magnoliopsida</taxon>
        <taxon>eudicotyledons</taxon>
        <taxon>Gunneridae</taxon>
        <taxon>Pentapetalae</taxon>
        <taxon>rosids</taxon>
        <taxon>malvids</taxon>
        <taxon>Malvales</taxon>
        <taxon>Malvaceae</taxon>
        <taxon>Malvoideae</taxon>
        <taxon>Gossypium</taxon>
    </lineage>
</organism>
<evidence type="ECO:0000313" key="2">
    <source>
        <dbReference type="Proteomes" id="UP000032142"/>
    </source>
</evidence>
<accession>A0A0B0NTH6</accession>
<dbReference type="AlphaFoldDB" id="A0A0B0NTH6"/>
<sequence>MPLELHSGRLKWYYTCKSYLRQPRCCRLCKPTTTEGLLKQSGSQQIQKEKTLPREEYLTLFGVSCYSLNSDGPTMANLSGPRRFLVVYFTSAFLSNNS</sequence>
<keyword evidence="2" id="KW-1185">Reference proteome</keyword>
<proteinExistence type="predicted"/>
<dbReference type="Proteomes" id="UP000032142">
    <property type="component" value="Unassembled WGS sequence"/>
</dbReference>